<gene>
    <name evidence="5" type="ORF">A3K52_02435</name>
</gene>
<feature type="binding site" evidence="4">
    <location>
        <position position="91"/>
    </location>
    <ligand>
        <name>Mg(2+)</name>
        <dbReference type="ChEBI" id="CHEBI:18420"/>
        <label>1</label>
        <note>catalytic</note>
    </ligand>
</feature>
<evidence type="ECO:0000256" key="3">
    <source>
        <dbReference type="ARBA" id="ARBA00022842"/>
    </source>
</evidence>
<feature type="binding site" evidence="4">
    <location>
        <position position="89"/>
    </location>
    <ligand>
        <name>Mg(2+)</name>
        <dbReference type="ChEBI" id="CHEBI:18420"/>
        <label>1</label>
        <note>catalytic</note>
    </ligand>
</feature>
<sequence>MLTANEVQQFEEFCELTLRKAGEILLSFKDTYKIKKTKDPLSLDISTNADFAAEEYIINEIKKKYPGHSILTEETEGLLSKSEFEWVIDPLDGTKEYIRHSPYFYTLLALEYNNELVVGAGYQPEIKRMFCGSVKNGVRVNNHQASRSSSQTLNKSMISFSLPTCPMSERTLKPYIHLLESLTKSIYRLRSTPWDVEALFNASVGIVEGFICPPQEEGKGPKWWDIAPGVLMVRAAGGLVTDFFGHPYHYRSLNRGIVATNGHIHTELLQLIGKSYLS</sequence>
<organism evidence="5 6">
    <name type="scientific">Candidatus Roizmanbacteria bacterium RIFOXYD1_FULL_38_12</name>
    <dbReference type="NCBI Taxonomy" id="1802093"/>
    <lineage>
        <taxon>Bacteria</taxon>
        <taxon>Candidatus Roizmaniibacteriota</taxon>
    </lineage>
</organism>
<dbReference type="PROSITE" id="PS00629">
    <property type="entry name" value="IMP_1"/>
    <property type="match status" value="1"/>
</dbReference>
<protein>
    <recommendedName>
        <fullName evidence="7">Inositol monophosphatase</fullName>
    </recommendedName>
</protein>
<evidence type="ECO:0000256" key="1">
    <source>
        <dbReference type="ARBA" id="ARBA00022723"/>
    </source>
</evidence>
<dbReference type="Pfam" id="PF00459">
    <property type="entry name" value="Inositol_P"/>
    <property type="match status" value="1"/>
</dbReference>
<evidence type="ECO:0008006" key="7">
    <source>
        <dbReference type="Google" id="ProtNLM"/>
    </source>
</evidence>
<feature type="binding site" evidence="4">
    <location>
        <position position="73"/>
    </location>
    <ligand>
        <name>Mg(2+)</name>
        <dbReference type="ChEBI" id="CHEBI:18420"/>
        <label>1</label>
        <note>catalytic</note>
    </ligand>
</feature>
<dbReference type="SUPFAM" id="SSF56655">
    <property type="entry name" value="Carbohydrate phosphatase"/>
    <property type="match status" value="1"/>
</dbReference>
<feature type="binding site" evidence="4">
    <location>
        <position position="92"/>
    </location>
    <ligand>
        <name>Mg(2+)</name>
        <dbReference type="ChEBI" id="CHEBI:18420"/>
        <label>1</label>
        <note>catalytic</note>
    </ligand>
</feature>
<dbReference type="Proteomes" id="UP000177050">
    <property type="component" value="Unassembled WGS sequence"/>
</dbReference>
<proteinExistence type="predicted"/>
<dbReference type="Gene3D" id="3.30.540.10">
    <property type="entry name" value="Fructose-1,6-Bisphosphatase, subunit A, domain 1"/>
    <property type="match status" value="1"/>
</dbReference>
<evidence type="ECO:0000313" key="5">
    <source>
        <dbReference type="EMBL" id="OGK73622.1"/>
    </source>
</evidence>
<dbReference type="PANTHER" id="PTHR20854">
    <property type="entry name" value="INOSITOL MONOPHOSPHATASE"/>
    <property type="match status" value="1"/>
</dbReference>
<dbReference type="AlphaFoldDB" id="A0A1F7L0H7"/>
<keyword evidence="2" id="KW-0378">Hydrolase</keyword>
<feature type="binding site" evidence="4">
    <location>
        <position position="225"/>
    </location>
    <ligand>
        <name>Mg(2+)</name>
        <dbReference type="ChEBI" id="CHEBI:18420"/>
        <label>1</label>
        <note>catalytic</note>
    </ligand>
</feature>
<dbReference type="PANTHER" id="PTHR20854:SF4">
    <property type="entry name" value="INOSITOL-1-MONOPHOSPHATASE-RELATED"/>
    <property type="match status" value="1"/>
</dbReference>
<dbReference type="GO" id="GO:0007165">
    <property type="term" value="P:signal transduction"/>
    <property type="evidence" value="ECO:0007669"/>
    <property type="project" value="TreeGrafter"/>
</dbReference>
<evidence type="ECO:0000256" key="2">
    <source>
        <dbReference type="ARBA" id="ARBA00022801"/>
    </source>
</evidence>
<dbReference type="InterPro" id="IPR000760">
    <property type="entry name" value="Inositol_monophosphatase-like"/>
</dbReference>
<reference evidence="5 6" key="1">
    <citation type="journal article" date="2016" name="Nat. Commun.">
        <title>Thousands of microbial genomes shed light on interconnected biogeochemical processes in an aquifer system.</title>
        <authorList>
            <person name="Anantharaman K."/>
            <person name="Brown C.T."/>
            <person name="Hug L.A."/>
            <person name="Sharon I."/>
            <person name="Castelle C.J."/>
            <person name="Probst A.J."/>
            <person name="Thomas B.C."/>
            <person name="Singh A."/>
            <person name="Wilkins M.J."/>
            <person name="Karaoz U."/>
            <person name="Brodie E.L."/>
            <person name="Williams K.H."/>
            <person name="Hubbard S.S."/>
            <person name="Banfield J.F."/>
        </authorList>
    </citation>
    <scope>NUCLEOTIDE SEQUENCE [LARGE SCALE GENOMIC DNA]</scope>
</reference>
<comment type="cofactor">
    <cofactor evidence="4">
        <name>Mg(2+)</name>
        <dbReference type="ChEBI" id="CHEBI:18420"/>
    </cofactor>
</comment>
<dbReference type="GO" id="GO:0046872">
    <property type="term" value="F:metal ion binding"/>
    <property type="evidence" value="ECO:0007669"/>
    <property type="project" value="UniProtKB-KW"/>
</dbReference>
<dbReference type="GO" id="GO:0006020">
    <property type="term" value="P:inositol metabolic process"/>
    <property type="evidence" value="ECO:0007669"/>
    <property type="project" value="TreeGrafter"/>
</dbReference>
<keyword evidence="3 4" id="KW-0460">Magnesium</keyword>
<dbReference type="PRINTS" id="PR00377">
    <property type="entry name" value="IMPHPHTASES"/>
</dbReference>
<evidence type="ECO:0000256" key="4">
    <source>
        <dbReference type="PIRSR" id="PIRSR600760-2"/>
    </source>
</evidence>
<evidence type="ECO:0000313" key="6">
    <source>
        <dbReference type="Proteomes" id="UP000177050"/>
    </source>
</evidence>
<dbReference type="EMBL" id="MGBR01000001">
    <property type="protein sequence ID" value="OGK73622.1"/>
    <property type="molecule type" value="Genomic_DNA"/>
</dbReference>
<dbReference type="InterPro" id="IPR020583">
    <property type="entry name" value="Inositol_monoP_metal-BS"/>
</dbReference>
<name>A0A1F7L0H7_9BACT</name>
<dbReference type="GO" id="GO:0008934">
    <property type="term" value="F:inositol monophosphate 1-phosphatase activity"/>
    <property type="evidence" value="ECO:0007669"/>
    <property type="project" value="TreeGrafter"/>
</dbReference>
<dbReference type="Gene3D" id="3.40.190.80">
    <property type="match status" value="1"/>
</dbReference>
<keyword evidence="1 4" id="KW-0479">Metal-binding</keyword>
<comment type="caution">
    <text evidence="5">The sequence shown here is derived from an EMBL/GenBank/DDBJ whole genome shotgun (WGS) entry which is preliminary data.</text>
</comment>
<accession>A0A1F7L0H7</accession>